<gene>
    <name evidence="1" type="ORF">RRF57_003593</name>
</gene>
<accession>A0AAN7Z5J3</accession>
<reference evidence="1 2" key="1">
    <citation type="submission" date="2023-10" db="EMBL/GenBank/DDBJ databases">
        <title>Draft genome sequence of Xylaria bambusicola isolate GMP-LS, the root and basal stem rot pathogen of sugarcane in Indonesia.</title>
        <authorList>
            <person name="Selvaraj P."/>
            <person name="Muralishankar V."/>
            <person name="Muruganantham S."/>
            <person name="Sp S."/>
            <person name="Haryani S."/>
            <person name="Lau K.J.X."/>
            <person name="Naqvi N.I."/>
        </authorList>
    </citation>
    <scope>NUCLEOTIDE SEQUENCE [LARGE SCALE GENOMIC DNA]</scope>
    <source>
        <strain evidence="1">GMP-LS</strain>
    </source>
</reference>
<name>A0AAN7Z5J3_9PEZI</name>
<protein>
    <submittedName>
        <fullName evidence="1">Uncharacterized protein</fullName>
    </submittedName>
</protein>
<proteinExistence type="predicted"/>
<evidence type="ECO:0000313" key="2">
    <source>
        <dbReference type="Proteomes" id="UP001305414"/>
    </source>
</evidence>
<evidence type="ECO:0000313" key="1">
    <source>
        <dbReference type="EMBL" id="KAK5627878.1"/>
    </source>
</evidence>
<keyword evidence="2" id="KW-1185">Reference proteome</keyword>
<dbReference type="AlphaFoldDB" id="A0AAN7Z5J3"/>
<sequence length="106" mass="11918">MRLVNSVETEMLRSEWENWLMDESSRCEQVGIALQEASSNVGGLKADSVKGQLAQKIVNDGFGSGTNKKLGKSDNLRQWYEEYCGSCRVDHDALIRHREDLSMAPL</sequence>
<dbReference type="EMBL" id="JAWHQM010000006">
    <property type="protein sequence ID" value="KAK5627878.1"/>
    <property type="molecule type" value="Genomic_DNA"/>
</dbReference>
<dbReference type="Proteomes" id="UP001305414">
    <property type="component" value="Unassembled WGS sequence"/>
</dbReference>
<organism evidence="1 2">
    <name type="scientific">Xylaria bambusicola</name>
    <dbReference type="NCBI Taxonomy" id="326684"/>
    <lineage>
        <taxon>Eukaryota</taxon>
        <taxon>Fungi</taxon>
        <taxon>Dikarya</taxon>
        <taxon>Ascomycota</taxon>
        <taxon>Pezizomycotina</taxon>
        <taxon>Sordariomycetes</taxon>
        <taxon>Xylariomycetidae</taxon>
        <taxon>Xylariales</taxon>
        <taxon>Xylariaceae</taxon>
        <taxon>Xylaria</taxon>
    </lineage>
</organism>
<comment type="caution">
    <text evidence="1">The sequence shown here is derived from an EMBL/GenBank/DDBJ whole genome shotgun (WGS) entry which is preliminary data.</text>
</comment>